<gene>
    <name evidence="3" type="ORF">EJ04DRAFT_442918</name>
</gene>
<organism evidence="3 4">
    <name type="scientific">Polyplosphaeria fusca</name>
    <dbReference type="NCBI Taxonomy" id="682080"/>
    <lineage>
        <taxon>Eukaryota</taxon>
        <taxon>Fungi</taxon>
        <taxon>Dikarya</taxon>
        <taxon>Ascomycota</taxon>
        <taxon>Pezizomycotina</taxon>
        <taxon>Dothideomycetes</taxon>
        <taxon>Pleosporomycetidae</taxon>
        <taxon>Pleosporales</taxon>
        <taxon>Tetraplosphaeriaceae</taxon>
        <taxon>Polyplosphaeria</taxon>
    </lineage>
</organism>
<comment type="caution">
    <text evidence="3">The sequence shown here is derived from an EMBL/GenBank/DDBJ whole genome shotgun (WGS) entry which is preliminary data.</text>
</comment>
<keyword evidence="4" id="KW-1185">Reference proteome</keyword>
<proteinExistence type="predicted"/>
<dbReference type="InterPro" id="IPR005502">
    <property type="entry name" value="Ribosyl_crysJ1"/>
</dbReference>
<dbReference type="InterPro" id="IPR050792">
    <property type="entry name" value="ADP-ribosylglycohydrolase"/>
</dbReference>
<feature type="binding site" evidence="1">
    <location>
        <position position="351"/>
    </location>
    <ligand>
        <name>Mg(2+)</name>
        <dbReference type="ChEBI" id="CHEBI:18420"/>
        <label>1</label>
    </ligand>
</feature>
<comment type="cofactor">
    <cofactor evidence="1">
        <name>Mg(2+)</name>
        <dbReference type="ChEBI" id="CHEBI:18420"/>
    </cofactor>
    <text evidence="1">Binds 2 magnesium ions per subunit.</text>
</comment>
<keyword evidence="1" id="KW-0460">Magnesium</keyword>
<dbReference type="SUPFAM" id="SSF101478">
    <property type="entry name" value="ADP-ribosylglycohydrolase"/>
    <property type="match status" value="1"/>
</dbReference>
<dbReference type="GO" id="GO:0046872">
    <property type="term" value="F:metal ion binding"/>
    <property type="evidence" value="ECO:0007669"/>
    <property type="project" value="UniProtKB-KW"/>
</dbReference>
<dbReference type="Proteomes" id="UP000799444">
    <property type="component" value="Unassembled WGS sequence"/>
</dbReference>
<feature type="binding site" evidence="1">
    <location>
        <position position="352"/>
    </location>
    <ligand>
        <name>Mg(2+)</name>
        <dbReference type="ChEBI" id="CHEBI:18420"/>
        <label>1</label>
    </ligand>
</feature>
<keyword evidence="1" id="KW-0479">Metal-binding</keyword>
<feature type="binding site" evidence="1">
    <location>
        <position position="96"/>
    </location>
    <ligand>
        <name>Mg(2+)</name>
        <dbReference type="ChEBI" id="CHEBI:18420"/>
        <label>1</label>
    </ligand>
</feature>
<feature type="region of interest" description="Disordered" evidence="2">
    <location>
        <begin position="439"/>
        <end position="462"/>
    </location>
</feature>
<feature type="compositionally biased region" description="Basic and acidic residues" evidence="2">
    <location>
        <begin position="439"/>
        <end position="450"/>
    </location>
</feature>
<feature type="binding site" evidence="1">
    <location>
        <position position="94"/>
    </location>
    <ligand>
        <name>Mg(2+)</name>
        <dbReference type="ChEBI" id="CHEBI:18420"/>
        <label>1</label>
    </ligand>
</feature>
<dbReference type="PANTHER" id="PTHR16222:SF28">
    <property type="entry name" value="ADP-RIBOSYLGLYCOHYDROLASE"/>
    <property type="match status" value="1"/>
</dbReference>
<feature type="binding site" evidence="1">
    <location>
        <position position="95"/>
    </location>
    <ligand>
        <name>Mg(2+)</name>
        <dbReference type="ChEBI" id="CHEBI:18420"/>
        <label>1</label>
    </ligand>
</feature>
<dbReference type="EMBL" id="ML996194">
    <property type="protein sequence ID" value="KAF2731520.1"/>
    <property type="molecule type" value="Genomic_DNA"/>
</dbReference>
<dbReference type="Pfam" id="PF03747">
    <property type="entry name" value="ADP_ribosyl_GH"/>
    <property type="match status" value="1"/>
</dbReference>
<evidence type="ECO:0000313" key="3">
    <source>
        <dbReference type="EMBL" id="KAF2731520.1"/>
    </source>
</evidence>
<name>A0A9P4V0R9_9PLEO</name>
<dbReference type="Gene3D" id="1.10.4080.10">
    <property type="entry name" value="ADP-ribosylation/Crystallin J1"/>
    <property type="match status" value="1"/>
</dbReference>
<sequence length="462" mass="52007">MQLKDEDPVSEPPPSASHLDFLDSHPFVRQVVCDKVYGCIVGSALGDTIGLYTEFLPKHQCDMIYRTGKFSLVDPITEIYPDSHRNRFEKCAWTDDTDQALLILLSYLHHHSDVDVLATLPQDFASRLRIWVDQGLRALDRLPCGIGNLVGSVVCHKSYLSNPTGRAIDRWVKTSRHVAPNGSLMRTHPLGIICVGLSEEEAWKLTAEVGMTTHVDPRCTVSCCVSVGLIRGMLRGEVSNEQDVNSTIERAYDWVFSQPHLMNPGLDPDLTEFEIKRLLERREFERHVYAADMEHLMLDSRAEMGYVYKCLGSAILTLRLGIRATKDASVVSHSLFETLITELIMEGGDSDTNAAAAGALLGVWAGYCSLPAHWSDGLAHKDWLMSKIGRLLKSTGIQEGEVSEEVDEAPDGGKRLMDRSELEKRDRNMLEMLMFKDKARRDQQEMERRKTQTKGLSTWFKK</sequence>
<dbReference type="PANTHER" id="PTHR16222">
    <property type="entry name" value="ADP-RIBOSYLGLYCOHYDROLASE"/>
    <property type="match status" value="1"/>
</dbReference>
<dbReference type="AlphaFoldDB" id="A0A9P4V0R9"/>
<evidence type="ECO:0000256" key="2">
    <source>
        <dbReference type="SAM" id="MobiDB-lite"/>
    </source>
</evidence>
<evidence type="ECO:0000256" key="1">
    <source>
        <dbReference type="PIRSR" id="PIRSR605502-1"/>
    </source>
</evidence>
<accession>A0A9P4V0R9</accession>
<feature type="binding site" evidence="1">
    <location>
        <position position="349"/>
    </location>
    <ligand>
        <name>Mg(2+)</name>
        <dbReference type="ChEBI" id="CHEBI:18420"/>
        <label>1</label>
    </ligand>
</feature>
<dbReference type="InterPro" id="IPR036705">
    <property type="entry name" value="Ribosyl_crysJ1_sf"/>
</dbReference>
<evidence type="ECO:0000313" key="4">
    <source>
        <dbReference type="Proteomes" id="UP000799444"/>
    </source>
</evidence>
<dbReference type="OrthoDB" id="2021138at2759"/>
<reference evidence="3" key="1">
    <citation type="journal article" date="2020" name="Stud. Mycol.">
        <title>101 Dothideomycetes genomes: a test case for predicting lifestyles and emergence of pathogens.</title>
        <authorList>
            <person name="Haridas S."/>
            <person name="Albert R."/>
            <person name="Binder M."/>
            <person name="Bloem J."/>
            <person name="Labutti K."/>
            <person name="Salamov A."/>
            <person name="Andreopoulos B."/>
            <person name="Baker S."/>
            <person name="Barry K."/>
            <person name="Bills G."/>
            <person name="Bluhm B."/>
            <person name="Cannon C."/>
            <person name="Castanera R."/>
            <person name="Culley D."/>
            <person name="Daum C."/>
            <person name="Ezra D."/>
            <person name="Gonzalez J."/>
            <person name="Henrissat B."/>
            <person name="Kuo A."/>
            <person name="Liang C."/>
            <person name="Lipzen A."/>
            <person name="Lutzoni F."/>
            <person name="Magnuson J."/>
            <person name="Mondo S."/>
            <person name="Nolan M."/>
            <person name="Ohm R."/>
            <person name="Pangilinan J."/>
            <person name="Park H.-J."/>
            <person name="Ramirez L."/>
            <person name="Alfaro M."/>
            <person name="Sun H."/>
            <person name="Tritt A."/>
            <person name="Yoshinaga Y."/>
            <person name="Zwiers L.-H."/>
            <person name="Turgeon B."/>
            <person name="Goodwin S."/>
            <person name="Spatafora J."/>
            <person name="Crous P."/>
            <person name="Grigoriev I."/>
        </authorList>
    </citation>
    <scope>NUCLEOTIDE SEQUENCE</scope>
    <source>
        <strain evidence="3">CBS 125425</strain>
    </source>
</reference>
<protein>
    <submittedName>
        <fullName evidence="3">ADP-ribosylglycohydrolase</fullName>
    </submittedName>
</protein>